<name>A0A645IGU4_9ZZZZ</name>
<dbReference type="EMBL" id="VSSQ01114788">
    <property type="protein sequence ID" value="MPN50521.1"/>
    <property type="molecule type" value="Genomic_DNA"/>
</dbReference>
<gene>
    <name evidence="1" type="ORF">SDC9_198148</name>
</gene>
<reference evidence="1" key="1">
    <citation type="submission" date="2019-08" db="EMBL/GenBank/DDBJ databases">
        <authorList>
            <person name="Kucharzyk K."/>
            <person name="Murdoch R.W."/>
            <person name="Higgins S."/>
            <person name="Loffler F."/>
        </authorList>
    </citation>
    <scope>NUCLEOTIDE SEQUENCE</scope>
</reference>
<sequence length="165" mass="18796">MEEEVVPAPDLTKFQIPARRSVFHPWFALDFRKFKPVPAEDAEEILLPGNLVTVDFSDLPPESLLLLETEFELEEDRVVHLLVNTPANLRVWLDGEYCFGRESGDMVPAFHRAQLNQFAAPFLKKGRHCLRMGLAPAAEGMKSAELLFGVADENDQWLPRAFYIK</sequence>
<comment type="caution">
    <text evidence="1">The sequence shown here is derived from an EMBL/GenBank/DDBJ whole genome shotgun (WGS) entry which is preliminary data.</text>
</comment>
<accession>A0A645IGU4</accession>
<evidence type="ECO:0000313" key="1">
    <source>
        <dbReference type="EMBL" id="MPN50521.1"/>
    </source>
</evidence>
<dbReference type="AlphaFoldDB" id="A0A645IGU4"/>
<organism evidence="1">
    <name type="scientific">bioreactor metagenome</name>
    <dbReference type="NCBI Taxonomy" id="1076179"/>
    <lineage>
        <taxon>unclassified sequences</taxon>
        <taxon>metagenomes</taxon>
        <taxon>ecological metagenomes</taxon>
    </lineage>
</organism>
<protein>
    <submittedName>
        <fullName evidence="1">Uncharacterized protein</fullName>
    </submittedName>
</protein>
<proteinExistence type="predicted"/>